<dbReference type="KEGG" id="slut:H9L13_01520"/>
<dbReference type="EC" id="3.6.1.9" evidence="4"/>
<dbReference type="GO" id="GO:0005737">
    <property type="term" value="C:cytoplasm"/>
    <property type="evidence" value="ECO:0007669"/>
    <property type="project" value="UniProtKB-SubCell"/>
</dbReference>
<evidence type="ECO:0000256" key="1">
    <source>
        <dbReference type="ARBA" id="ARBA00001968"/>
    </source>
</evidence>
<gene>
    <name evidence="5" type="primary">maf</name>
    <name evidence="5" type="ORF">H9L13_01520</name>
</gene>
<dbReference type="HAMAP" id="MF_00528">
    <property type="entry name" value="Maf"/>
    <property type="match status" value="1"/>
</dbReference>
<dbReference type="CDD" id="cd00555">
    <property type="entry name" value="Maf"/>
    <property type="match status" value="1"/>
</dbReference>
<evidence type="ECO:0000313" key="6">
    <source>
        <dbReference type="Proteomes" id="UP000515971"/>
    </source>
</evidence>
<organism evidence="5 6">
    <name type="scientific">Sphingomonas lutea</name>
    <dbReference type="NCBI Taxonomy" id="1045317"/>
    <lineage>
        <taxon>Bacteria</taxon>
        <taxon>Pseudomonadati</taxon>
        <taxon>Pseudomonadota</taxon>
        <taxon>Alphaproteobacteria</taxon>
        <taxon>Sphingomonadales</taxon>
        <taxon>Sphingomonadaceae</taxon>
        <taxon>Sphingomonas</taxon>
    </lineage>
</organism>
<dbReference type="PANTHER" id="PTHR43213:SF5">
    <property type="entry name" value="BIFUNCTIONAL DTTP_UTP PYROPHOSPHATASE_METHYLTRANSFERASE PROTEIN-RELATED"/>
    <property type="match status" value="1"/>
</dbReference>
<dbReference type="SUPFAM" id="SSF52972">
    <property type="entry name" value="ITPase-like"/>
    <property type="match status" value="1"/>
</dbReference>
<comment type="subcellular location">
    <subcellularLocation>
        <location evidence="4">Cytoplasm</location>
    </subcellularLocation>
</comment>
<keyword evidence="6" id="KW-1185">Reference proteome</keyword>
<keyword evidence="4" id="KW-0963">Cytoplasm</keyword>
<dbReference type="PANTHER" id="PTHR43213">
    <property type="entry name" value="BIFUNCTIONAL DTTP/UTP PYROPHOSPHATASE/METHYLTRANSFERASE PROTEIN-RELATED"/>
    <property type="match status" value="1"/>
</dbReference>
<name>A0A7G9SII0_9SPHN</name>
<evidence type="ECO:0000256" key="4">
    <source>
        <dbReference type="HAMAP-Rule" id="MF_00528"/>
    </source>
</evidence>
<sequence length="193" mass="20617">MALILASSSPLRRAMLDSAGVAHGAIAPDVDEDAVKAGGASPAAMAEQLAVAKAVSVSARHPEDWVIGSDSMVSVGERRFDKPRDRADAADHLRFFSGKAMVLTSAVALARDGAADWSHVGQAQLHVRELSEAFIEAYLDAEWPDVAYCVGVFRLEGRGVTLFDRIDGDHFTILGMPLLPLLGALRDRGVLQR</sequence>
<keyword evidence="3 4" id="KW-0546">Nucleotide metabolism</keyword>
<accession>A0A7G9SII0</accession>
<reference evidence="5 6" key="1">
    <citation type="submission" date="2020-08" db="EMBL/GenBank/DDBJ databases">
        <title>Genome sequence of Sphingomonas lutea KCTC 23642T.</title>
        <authorList>
            <person name="Hyun D.-W."/>
            <person name="Bae J.-W."/>
        </authorList>
    </citation>
    <scope>NUCLEOTIDE SEQUENCE [LARGE SCALE GENOMIC DNA]</scope>
    <source>
        <strain evidence="5 6">KCTC 23642</strain>
    </source>
</reference>
<dbReference type="EMBL" id="CP060718">
    <property type="protein sequence ID" value="QNN67655.1"/>
    <property type="molecule type" value="Genomic_DNA"/>
</dbReference>
<comment type="cofactor">
    <cofactor evidence="1 4">
        <name>a divalent metal cation</name>
        <dbReference type="ChEBI" id="CHEBI:60240"/>
    </cofactor>
</comment>
<dbReference type="RefSeq" id="WP_187538406.1">
    <property type="nucleotide sequence ID" value="NZ_BAABJT010000001.1"/>
</dbReference>
<feature type="active site" description="Proton acceptor" evidence="4">
    <location>
        <position position="70"/>
    </location>
</feature>
<dbReference type="GO" id="GO:0009117">
    <property type="term" value="P:nucleotide metabolic process"/>
    <property type="evidence" value="ECO:0007669"/>
    <property type="project" value="UniProtKB-KW"/>
</dbReference>
<protein>
    <recommendedName>
        <fullName evidence="4">Nucleoside triphosphate pyrophosphatase</fullName>
        <ecNumber evidence="4">3.6.1.9</ecNumber>
    </recommendedName>
    <alternativeName>
        <fullName evidence="4">Nucleotide pyrophosphatase</fullName>
        <shortName evidence="4">Nucleotide PPase</shortName>
    </alternativeName>
</protein>
<comment type="catalytic activity">
    <reaction evidence="4">
        <text>a 2'-deoxyribonucleoside 5'-triphosphate + H2O = a 2'-deoxyribonucleoside 5'-phosphate + diphosphate + H(+)</text>
        <dbReference type="Rhea" id="RHEA:44644"/>
        <dbReference type="ChEBI" id="CHEBI:15377"/>
        <dbReference type="ChEBI" id="CHEBI:15378"/>
        <dbReference type="ChEBI" id="CHEBI:33019"/>
        <dbReference type="ChEBI" id="CHEBI:61560"/>
        <dbReference type="ChEBI" id="CHEBI:65317"/>
        <dbReference type="EC" id="3.6.1.9"/>
    </reaction>
</comment>
<evidence type="ECO:0000256" key="3">
    <source>
        <dbReference type="ARBA" id="ARBA00023080"/>
    </source>
</evidence>
<dbReference type="InterPro" id="IPR029001">
    <property type="entry name" value="ITPase-like_fam"/>
</dbReference>
<comment type="similarity">
    <text evidence="4">Belongs to the Maf family.</text>
</comment>
<comment type="catalytic activity">
    <reaction evidence="4">
        <text>a ribonucleoside 5'-triphosphate + H2O = a ribonucleoside 5'-phosphate + diphosphate + H(+)</text>
        <dbReference type="Rhea" id="RHEA:23996"/>
        <dbReference type="ChEBI" id="CHEBI:15377"/>
        <dbReference type="ChEBI" id="CHEBI:15378"/>
        <dbReference type="ChEBI" id="CHEBI:33019"/>
        <dbReference type="ChEBI" id="CHEBI:58043"/>
        <dbReference type="ChEBI" id="CHEBI:61557"/>
        <dbReference type="EC" id="3.6.1.9"/>
    </reaction>
</comment>
<dbReference type="InterPro" id="IPR003697">
    <property type="entry name" value="Maf-like"/>
</dbReference>
<evidence type="ECO:0000313" key="5">
    <source>
        <dbReference type="EMBL" id="QNN67655.1"/>
    </source>
</evidence>
<comment type="function">
    <text evidence="4">Nucleoside triphosphate pyrophosphatase. May have a dual role in cell division arrest and in preventing the incorporation of modified nucleotides into cellular nucleic acids.</text>
</comment>
<dbReference type="AlphaFoldDB" id="A0A7G9SII0"/>
<keyword evidence="2 4" id="KW-0378">Hydrolase</keyword>
<proteinExistence type="inferred from homology"/>
<evidence type="ECO:0000256" key="2">
    <source>
        <dbReference type="ARBA" id="ARBA00022801"/>
    </source>
</evidence>
<dbReference type="NCBIfam" id="TIGR00172">
    <property type="entry name" value="maf"/>
    <property type="match status" value="1"/>
</dbReference>
<dbReference type="Proteomes" id="UP000515971">
    <property type="component" value="Chromosome"/>
</dbReference>
<dbReference type="Pfam" id="PF02545">
    <property type="entry name" value="Maf"/>
    <property type="match status" value="1"/>
</dbReference>
<dbReference type="GO" id="GO:0047429">
    <property type="term" value="F:nucleoside triphosphate diphosphatase activity"/>
    <property type="evidence" value="ECO:0007669"/>
    <property type="project" value="UniProtKB-EC"/>
</dbReference>
<dbReference type="Gene3D" id="3.90.950.10">
    <property type="match status" value="1"/>
</dbReference>
<dbReference type="PIRSF" id="PIRSF006305">
    <property type="entry name" value="Maf"/>
    <property type="match status" value="1"/>
</dbReference>
<comment type="caution">
    <text evidence="4">Lacks conserved residue(s) required for the propagation of feature annotation.</text>
</comment>